<dbReference type="RefSeq" id="WP_217791285.1">
    <property type="nucleotide sequence ID" value="NZ_JAHSPG010000006.1"/>
</dbReference>
<dbReference type="Pfam" id="PF00754">
    <property type="entry name" value="F5_F8_type_C"/>
    <property type="match status" value="1"/>
</dbReference>
<feature type="signal peptide" evidence="3">
    <location>
        <begin position="1"/>
        <end position="19"/>
    </location>
</feature>
<evidence type="ECO:0000256" key="1">
    <source>
        <dbReference type="ARBA" id="ARBA00022729"/>
    </source>
</evidence>
<dbReference type="InterPro" id="IPR000421">
    <property type="entry name" value="FA58C"/>
</dbReference>
<dbReference type="PANTHER" id="PTHR43817:SF1">
    <property type="entry name" value="HYDROLASE, FAMILY 43, PUTATIVE (AFU_ORTHOLOGUE AFUA_3G01660)-RELATED"/>
    <property type="match status" value="1"/>
</dbReference>
<comment type="caution">
    <text evidence="6">The sequence shown here is derived from an EMBL/GenBank/DDBJ whole genome shotgun (WGS) entry which is preliminary data.</text>
</comment>
<keyword evidence="1 3" id="KW-0732">Signal</keyword>
<dbReference type="NCBIfam" id="NF045579">
    <property type="entry name" value="rhamnoside_JR"/>
    <property type="match status" value="1"/>
</dbReference>
<evidence type="ECO:0000259" key="4">
    <source>
        <dbReference type="Pfam" id="PF00754"/>
    </source>
</evidence>
<dbReference type="Pfam" id="PF17132">
    <property type="entry name" value="Glyco_hydro_106"/>
    <property type="match status" value="2"/>
</dbReference>
<reference evidence="6" key="1">
    <citation type="submission" date="2021-06" db="EMBL/GenBank/DDBJ databases">
        <authorList>
            <person name="Huq M.A."/>
        </authorList>
    </citation>
    <scope>NUCLEOTIDE SEQUENCE</scope>
    <source>
        <strain evidence="6">MAH-26</strain>
    </source>
</reference>
<dbReference type="InterPro" id="IPR054593">
    <property type="entry name" value="Beta-mannosidase-like_N2"/>
</dbReference>
<evidence type="ECO:0000256" key="3">
    <source>
        <dbReference type="SAM" id="SignalP"/>
    </source>
</evidence>
<gene>
    <name evidence="6" type="ORF">KTO63_10770</name>
</gene>
<accession>A0A9E2W4L7</accession>
<evidence type="ECO:0000313" key="6">
    <source>
        <dbReference type="EMBL" id="MBV4357633.1"/>
    </source>
</evidence>
<feature type="domain" description="Beta-mannosidase-like galactose-binding" evidence="5">
    <location>
        <begin position="992"/>
        <end position="1082"/>
    </location>
</feature>
<protein>
    <submittedName>
        <fullName evidence="6">Discoidin domain-containing protein</fullName>
    </submittedName>
</protein>
<feature type="domain" description="F5/8 type C" evidence="4">
    <location>
        <begin position="202"/>
        <end position="285"/>
    </location>
</feature>
<sequence>MKKVLLYIIITLLSVQLFAQNDTSFSRPWVFWYWMQGAVSKEGITADLEAMKASGIGGAYLMPIQAPGEKPLVDTPTIQLSPRWWQMVNYAFKEAKRLGLQIGMHYSDGFALGGGPWIKPGMSMQKIVSIDTVVEGNKDFNASVPTPQINENYYRDIKIVAYPTPDGADISTRNTVPVVTTNIEGANAQLLVKRGNKEGVKSDKPCWIQYAFQQPFTCRSILITTGGNNYQAHRLKIEVSDDGTNFKFVTQLVPPRHGWQDTDAPVTHVIEPVTAKYFRFSYDKEGTEPGSEDLDAAKWKPVLKLNGLELFGKPQINQFEGKSGEVWRISLPTTQEQVPEALCVQQSSIIDLSKFVDASGRLHWKVPAGKWTILRIGHTSTGHTNATGGGGKGLECDKFNVDAIKLQFDNWFGAVYKNTDKGLAQQVLKLFHVDSWECGSQNWSSNFAEEFAKRRGYDMMPYLLVMTGVPVESADVSERFLRDVRQTIVDLIGDKFYATLATLSHEKGCLFTAESVAPTMTSDGMLHYKYVDIPMGEFWLRSPTHDKPNDMLDAISAAHIYGKRIIQAEGFTELRMAWDEHPAMLKSILDRNYALGINRIVYHVFAHNPWLDRKPGMTLNSVGLYFQRDQTWWKSGAAWVEYAIRCQKLLQRGVPVADVAVFTGAEIPRRSVLPERLIYTLPGVMGKDIVEREEARLKNIGVPVKEMPASVWSTNIAEPKDWVNPLNGYAYDCINADALLMAEVKNGRIVLPGGASYGLLIIPSKHPMLPDGTIMSLAIAKHLLQLVKQGASILLPDGLKELPGLASSKEDAVLKSIIEEIRNSGKDRIGQVPYMKADFENFGLQRDVFFADDQNKVVKNIAYTHRVDGNTNIYFISNQSDNAVSLNASLRVSGGVPEIYDAVTNGTLAAKNWKVINGRILLPLHLEGSGSLFVIVKNEATRKVKSSTGFNHSEFATLSTINTSWSVVFDRTYGGPAKPQVFTSLADWTSINNDSVKYYSGTAIYTTTFNWKALSVGNRIWLDVGTVNNIAQIKVNGINCGVAWTAPYRVDITKALKTGVNKLEIAVTNTWANRLIRDHSLPEAERVTNTESPYRLEGKPLLPAGLLGPVTLLNEK</sequence>
<evidence type="ECO:0000313" key="7">
    <source>
        <dbReference type="Proteomes" id="UP000812270"/>
    </source>
</evidence>
<organism evidence="6 7">
    <name type="scientific">Pinibacter aurantiacus</name>
    <dbReference type="NCBI Taxonomy" id="2851599"/>
    <lineage>
        <taxon>Bacteria</taxon>
        <taxon>Pseudomonadati</taxon>
        <taxon>Bacteroidota</taxon>
        <taxon>Chitinophagia</taxon>
        <taxon>Chitinophagales</taxon>
        <taxon>Chitinophagaceae</taxon>
        <taxon>Pinibacter</taxon>
    </lineage>
</organism>
<proteinExistence type="predicted"/>
<dbReference type="GO" id="GO:0016787">
    <property type="term" value="F:hydrolase activity"/>
    <property type="evidence" value="ECO:0007669"/>
    <property type="project" value="UniProtKB-KW"/>
</dbReference>
<dbReference type="Proteomes" id="UP000812270">
    <property type="component" value="Unassembled WGS sequence"/>
</dbReference>
<dbReference type="Pfam" id="PF22666">
    <property type="entry name" value="Glyco_hydro_2_N2"/>
    <property type="match status" value="1"/>
</dbReference>
<evidence type="ECO:0000256" key="2">
    <source>
        <dbReference type="ARBA" id="ARBA00022801"/>
    </source>
</evidence>
<feature type="chain" id="PRO_5038856112" evidence="3">
    <location>
        <begin position="20"/>
        <end position="1116"/>
    </location>
</feature>
<dbReference type="AlphaFoldDB" id="A0A9E2W4L7"/>
<dbReference type="EMBL" id="JAHSPG010000006">
    <property type="protein sequence ID" value="MBV4357633.1"/>
    <property type="molecule type" value="Genomic_DNA"/>
</dbReference>
<evidence type="ECO:0000259" key="5">
    <source>
        <dbReference type="Pfam" id="PF22666"/>
    </source>
</evidence>
<keyword evidence="7" id="KW-1185">Reference proteome</keyword>
<dbReference type="PANTHER" id="PTHR43817">
    <property type="entry name" value="GLYCOSYL HYDROLASE"/>
    <property type="match status" value="1"/>
</dbReference>
<name>A0A9E2W4L7_9BACT</name>
<keyword evidence="2" id="KW-0378">Hydrolase</keyword>